<dbReference type="GO" id="GO:0005777">
    <property type="term" value="C:peroxisome"/>
    <property type="evidence" value="ECO:0007669"/>
    <property type="project" value="UniProtKB-SubCell"/>
</dbReference>
<keyword evidence="9" id="KW-0276">Fatty acid metabolism</keyword>
<evidence type="ECO:0000256" key="6">
    <source>
        <dbReference type="ARBA" id="ARBA00012870"/>
    </source>
</evidence>
<dbReference type="InterPro" id="IPR012258">
    <property type="entry name" value="Acyl-CoA_oxidase"/>
</dbReference>
<evidence type="ECO:0000256" key="4">
    <source>
        <dbReference type="ARBA" id="ARBA00004846"/>
    </source>
</evidence>
<evidence type="ECO:0000256" key="12">
    <source>
        <dbReference type="ARBA" id="ARBA00023140"/>
    </source>
</evidence>
<evidence type="ECO:0000313" key="17">
    <source>
        <dbReference type="EMBL" id="PMB63579.1"/>
    </source>
</evidence>
<dbReference type="Pfam" id="PF22924">
    <property type="entry name" value="ACOX_C_alpha1"/>
    <property type="match status" value="1"/>
</dbReference>
<dbReference type="InterPro" id="IPR046373">
    <property type="entry name" value="Acyl-CoA_Oxase/DH_mid-dom_sf"/>
</dbReference>
<dbReference type="FunFam" id="2.40.110.10:FF:000003">
    <property type="entry name" value="Acyl-coenzyme A oxidase"/>
    <property type="match status" value="1"/>
</dbReference>
<dbReference type="FunFam" id="1.20.140.10:FF:000015">
    <property type="entry name" value="Acyl-coenzyme A oxidase"/>
    <property type="match status" value="1"/>
</dbReference>
<keyword evidence="12" id="KW-0576">Peroxisome</keyword>
<dbReference type="GO" id="GO:0003997">
    <property type="term" value="F:acyl-CoA oxidase activity"/>
    <property type="evidence" value="ECO:0007669"/>
    <property type="project" value="UniProtKB-EC"/>
</dbReference>
<keyword evidence="11" id="KW-0443">Lipid metabolism</keyword>
<dbReference type="Gene3D" id="1.10.540.10">
    <property type="entry name" value="Acyl-CoA dehydrogenase/oxidase, N-terminal domain"/>
    <property type="match status" value="1"/>
</dbReference>
<keyword evidence="8" id="KW-0274">FAD</keyword>
<accession>A0A2N6N8I3</accession>
<dbReference type="GO" id="GO:0005504">
    <property type="term" value="F:fatty acid binding"/>
    <property type="evidence" value="ECO:0007669"/>
    <property type="project" value="TreeGrafter"/>
</dbReference>
<reference evidence="17 18" key="1">
    <citation type="journal article" date="2016" name="Appl. Microbiol. Biotechnol.">
        <title>Characterization of T-DNA insertion mutants with decreased virulence in the entomopathogenic fungus Beauveria bassiana JEF-007.</title>
        <authorList>
            <person name="Kim S."/>
            <person name="Lee S.J."/>
            <person name="Nai Y.S."/>
            <person name="Yu J.S."/>
            <person name="Lee M.R."/>
            <person name="Yang Y.T."/>
            <person name="Kim J.S."/>
        </authorList>
    </citation>
    <scope>NUCLEOTIDE SEQUENCE [LARGE SCALE GENOMIC DNA]</scope>
    <source>
        <strain evidence="17 18">JEF-007</strain>
    </source>
</reference>
<dbReference type="PANTHER" id="PTHR10909:SF250">
    <property type="entry name" value="PEROXISOMAL ACYL-COENZYME A OXIDASE 1"/>
    <property type="match status" value="1"/>
</dbReference>
<evidence type="ECO:0000256" key="3">
    <source>
        <dbReference type="ARBA" id="ARBA00004275"/>
    </source>
</evidence>
<comment type="catalytic activity">
    <reaction evidence="1">
        <text>a 2,3-saturated acyl-CoA + O2 = a (2E)-enoyl-CoA + H2O2</text>
        <dbReference type="Rhea" id="RHEA:38959"/>
        <dbReference type="ChEBI" id="CHEBI:15379"/>
        <dbReference type="ChEBI" id="CHEBI:16240"/>
        <dbReference type="ChEBI" id="CHEBI:58856"/>
        <dbReference type="ChEBI" id="CHEBI:65111"/>
        <dbReference type="EC" id="1.3.3.6"/>
    </reaction>
</comment>
<dbReference type="GO" id="GO:0033540">
    <property type="term" value="P:fatty acid beta-oxidation using acyl-CoA oxidase"/>
    <property type="evidence" value="ECO:0007669"/>
    <property type="project" value="TreeGrafter"/>
</dbReference>
<dbReference type="EC" id="1.3.3.6" evidence="6"/>
<dbReference type="InterPro" id="IPR029320">
    <property type="entry name" value="Acyl-CoA_ox_N"/>
</dbReference>
<evidence type="ECO:0000256" key="5">
    <source>
        <dbReference type="ARBA" id="ARBA00006288"/>
    </source>
</evidence>
<dbReference type="EMBL" id="MRVG01000019">
    <property type="protein sequence ID" value="PMB63579.1"/>
    <property type="molecule type" value="Genomic_DNA"/>
</dbReference>
<evidence type="ECO:0000259" key="15">
    <source>
        <dbReference type="Pfam" id="PF14749"/>
    </source>
</evidence>
<feature type="domain" description="Acyl-coenzyme A oxidase N-terminal" evidence="15">
    <location>
        <begin position="28"/>
        <end position="142"/>
    </location>
</feature>
<proteinExistence type="inferred from homology"/>
<dbReference type="InterPro" id="IPR055060">
    <property type="entry name" value="ACOX_C_alpha1"/>
</dbReference>
<dbReference type="GO" id="GO:0055088">
    <property type="term" value="P:lipid homeostasis"/>
    <property type="evidence" value="ECO:0007669"/>
    <property type="project" value="TreeGrafter"/>
</dbReference>
<feature type="domain" description="Acyl-CoA oxidase C-terminal" evidence="14">
    <location>
        <begin position="502"/>
        <end position="666"/>
    </location>
</feature>
<evidence type="ECO:0000256" key="11">
    <source>
        <dbReference type="ARBA" id="ARBA00023098"/>
    </source>
</evidence>
<protein>
    <recommendedName>
        <fullName evidence="6">acyl-CoA oxidase</fullName>
        <ecNumber evidence="6">1.3.3.6</ecNumber>
    </recommendedName>
</protein>
<dbReference type="Gene3D" id="1.20.140.10">
    <property type="entry name" value="Butyryl-CoA Dehydrogenase, subunit A, domain 3"/>
    <property type="match status" value="2"/>
</dbReference>
<dbReference type="SUPFAM" id="SSF47203">
    <property type="entry name" value="Acyl-CoA dehydrogenase C-terminal domain-like"/>
    <property type="match status" value="2"/>
</dbReference>
<gene>
    <name evidence="17" type="primary">ACOX1</name>
    <name evidence="17" type="ORF">BM221_010560</name>
</gene>
<dbReference type="InterPro" id="IPR036250">
    <property type="entry name" value="AcylCo_DH-like_C"/>
</dbReference>
<dbReference type="PANTHER" id="PTHR10909">
    <property type="entry name" value="ELECTRON TRANSPORT OXIDOREDUCTASE"/>
    <property type="match status" value="1"/>
</dbReference>
<dbReference type="FunFam" id="1.20.140.10:FF:000013">
    <property type="entry name" value="Acyl-coenzyme A oxidase"/>
    <property type="match status" value="1"/>
</dbReference>
<evidence type="ECO:0000256" key="1">
    <source>
        <dbReference type="ARBA" id="ARBA00001201"/>
    </source>
</evidence>
<sequence>MSFPDNLKPKEPSGSSLLERERRQSPVDVDALGKHIFAGTGFLERQARVLRAIEQEPLFDKSRQQQLSRVERVKLGLARGKLMRRLQDRHGWDLDDYHMAAYLVGEQSPYRLHVGMFRTTVEEQSSDAQRAYWMPRVNGWEVAGAYSQTELGHGSNVRGVELEARWDPAAKEFVVHSPTLTAAKWWNGSLGRTANHAILMAQLMVPDPKREGQYISHGPQAFIAQIRDLKTHLPLKGVVIGDIGVKIGFTSMDNGYMLFNQFRIPHSALLSRYVQLDPETGVFSKSPNPALAYGTMTSIRTMLVEEAGTHLARAVTIAIRYTAIRQQFRDKDSQDPSSAELQVLDYPTVQVRLFPLLAAAFALQYTGKVMRQDYAKTRGEVEKGNLEGLAVMHSNSSGLKSLSTEITNAGIETCRRAMGGHGYGSGSGLVEMQKDYQAKPILEGDNWMITQQTSSFLIKKMTAAAKTRNEPPKDQIDAQLKTFLHQKDKGRTFDILNSDSDIEQSFKWRAASMTYDAYEARVIKKKRHNDLLIQFHKLSHAHSQSIMVSSFLTTLTSSNDLAHETKEIVFDLYRLFAYTTIQAESYEFLRCGAASSKDLDALPERIQALLTRIRPHAVKLVDAWKIPDYLLDSALGRYDGNVYEDLFNRAHRLNPLNDIVFNPDYKDDEIVKGSGERKPFSPKLVVLGVLLLLLRSHDGVILRFQPVVVLFVLALVNKVDDDRVQGGVRVVFVLGAGGALFKLLRQNHIRAGLDGHGAYKVVKPLAHFFESFAVKGNQRVLLLLDGGLVGAQDDLGMFASSTSDGSSQSTENDTELIALSLNVALAWVSNHLNEAALSQEEIILLITARMPLVAIT</sequence>
<dbReference type="Proteomes" id="UP000235728">
    <property type="component" value="Unassembled WGS sequence"/>
</dbReference>
<name>A0A2N6N8I3_BEABA</name>
<dbReference type="InterPro" id="IPR002655">
    <property type="entry name" value="Acyl-CoA_oxidase_C"/>
</dbReference>
<dbReference type="Pfam" id="PF14749">
    <property type="entry name" value="Acyl-CoA_ox_N"/>
    <property type="match status" value="1"/>
</dbReference>
<evidence type="ECO:0000256" key="8">
    <source>
        <dbReference type="ARBA" id="ARBA00022827"/>
    </source>
</evidence>
<dbReference type="InterPro" id="IPR037069">
    <property type="entry name" value="AcylCoA_DH/ox_N_sf"/>
</dbReference>
<dbReference type="AlphaFoldDB" id="A0A2N6N8I3"/>
<comment type="pathway">
    <text evidence="4">Lipid metabolism; peroxisomal fatty acid beta-oxidation.</text>
</comment>
<dbReference type="InterPro" id="IPR009100">
    <property type="entry name" value="AcylCoA_DH/oxidase_NM_dom_sf"/>
</dbReference>
<keyword evidence="7" id="KW-0285">Flavoprotein</keyword>
<comment type="subcellular location">
    <subcellularLocation>
        <location evidence="3">Peroxisome</location>
    </subcellularLocation>
</comment>
<evidence type="ECO:0000256" key="7">
    <source>
        <dbReference type="ARBA" id="ARBA00022630"/>
    </source>
</evidence>
<evidence type="ECO:0000256" key="9">
    <source>
        <dbReference type="ARBA" id="ARBA00022832"/>
    </source>
</evidence>
<keyword evidence="10" id="KW-0560">Oxidoreductase</keyword>
<feature type="domain" description="Acyl-CoA oxidase C-alpha1" evidence="16">
    <location>
        <begin position="293"/>
        <end position="458"/>
    </location>
</feature>
<evidence type="ECO:0000259" key="14">
    <source>
        <dbReference type="Pfam" id="PF01756"/>
    </source>
</evidence>
<dbReference type="Gene3D" id="2.40.110.10">
    <property type="entry name" value="Butyryl-CoA Dehydrogenase, subunit A, domain 2"/>
    <property type="match status" value="1"/>
</dbReference>
<evidence type="ECO:0000313" key="18">
    <source>
        <dbReference type="Proteomes" id="UP000235728"/>
    </source>
</evidence>
<dbReference type="GO" id="GO:0071949">
    <property type="term" value="F:FAD binding"/>
    <property type="evidence" value="ECO:0007669"/>
    <property type="project" value="InterPro"/>
</dbReference>
<dbReference type="SUPFAM" id="SSF56645">
    <property type="entry name" value="Acyl-CoA dehydrogenase NM domain-like"/>
    <property type="match status" value="1"/>
</dbReference>
<evidence type="ECO:0000256" key="2">
    <source>
        <dbReference type="ARBA" id="ARBA00001974"/>
    </source>
</evidence>
<evidence type="ECO:0000259" key="16">
    <source>
        <dbReference type="Pfam" id="PF22924"/>
    </source>
</evidence>
<dbReference type="OMA" id="NHGVHCF"/>
<evidence type="ECO:0000256" key="10">
    <source>
        <dbReference type="ARBA" id="ARBA00023002"/>
    </source>
</evidence>
<comment type="caution">
    <text evidence="17">The sequence shown here is derived from an EMBL/GenBank/DDBJ whole genome shotgun (WGS) entry which is preliminary data.</text>
</comment>
<organism evidence="17 18">
    <name type="scientific">Beauveria bassiana</name>
    <name type="common">White muscardine disease fungus</name>
    <name type="synonym">Tritirachium shiotae</name>
    <dbReference type="NCBI Taxonomy" id="176275"/>
    <lineage>
        <taxon>Eukaryota</taxon>
        <taxon>Fungi</taxon>
        <taxon>Dikarya</taxon>
        <taxon>Ascomycota</taxon>
        <taxon>Pezizomycotina</taxon>
        <taxon>Sordariomycetes</taxon>
        <taxon>Hypocreomycetidae</taxon>
        <taxon>Hypocreales</taxon>
        <taxon>Cordycipitaceae</taxon>
        <taxon>Beauveria</taxon>
    </lineage>
</organism>
<feature type="region of interest" description="Disordered" evidence="13">
    <location>
        <begin position="1"/>
        <end position="25"/>
    </location>
</feature>
<evidence type="ECO:0000256" key="13">
    <source>
        <dbReference type="SAM" id="MobiDB-lite"/>
    </source>
</evidence>
<dbReference type="Pfam" id="PF01756">
    <property type="entry name" value="ACOX"/>
    <property type="match status" value="1"/>
</dbReference>
<comment type="similarity">
    <text evidence="5">Belongs to the acyl-CoA oxidase family.</text>
</comment>
<comment type="cofactor">
    <cofactor evidence="2">
        <name>FAD</name>
        <dbReference type="ChEBI" id="CHEBI:57692"/>
    </cofactor>
</comment>